<evidence type="ECO:0000313" key="2">
    <source>
        <dbReference type="Proteomes" id="UP000051036"/>
    </source>
</evidence>
<proteinExistence type="predicted"/>
<accession>A0A0R1U9G8</accession>
<protein>
    <submittedName>
        <fullName evidence="1">Uncharacterized protein</fullName>
    </submittedName>
</protein>
<keyword evidence="2" id="KW-1185">Reference proteome</keyword>
<dbReference type="RefSeq" id="WP_057798773.1">
    <property type="nucleotide sequence ID" value="NZ_AZFM01000016.1"/>
</dbReference>
<evidence type="ECO:0000313" key="1">
    <source>
        <dbReference type="EMBL" id="KRL89974.1"/>
    </source>
</evidence>
<dbReference type="OrthoDB" id="2678351at2"/>
<dbReference type="Proteomes" id="UP000051036">
    <property type="component" value="Unassembled WGS sequence"/>
</dbReference>
<dbReference type="STRING" id="1423763.FC46_GL000471"/>
<dbReference type="AlphaFoldDB" id="A0A0R1U9G8"/>
<sequence>MNQYQTQKVHLVFETCEAIELPMDDIKTFNFKGIKTDIRYQSDYGIETTQTCDSFYMLLDYDQINKIETMQITKDGKPMMLGERIITYNDIVDINLTINGESYDIYLPYSGEEFESNEWMKTKILSAKELFRPDFDSSHKYLEIKVEKEPSKNE</sequence>
<organism evidence="1 2">
    <name type="scientific">Lactobacillus kalixensis DSM 16043</name>
    <dbReference type="NCBI Taxonomy" id="1423763"/>
    <lineage>
        <taxon>Bacteria</taxon>
        <taxon>Bacillati</taxon>
        <taxon>Bacillota</taxon>
        <taxon>Bacilli</taxon>
        <taxon>Lactobacillales</taxon>
        <taxon>Lactobacillaceae</taxon>
        <taxon>Lactobacillus</taxon>
    </lineage>
</organism>
<dbReference type="EMBL" id="AZFM01000016">
    <property type="protein sequence ID" value="KRL89974.1"/>
    <property type="molecule type" value="Genomic_DNA"/>
</dbReference>
<comment type="caution">
    <text evidence="1">The sequence shown here is derived from an EMBL/GenBank/DDBJ whole genome shotgun (WGS) entry which is preliminary data.</text>
</comment>
<reference evidence="1 2" key="1">
    <citation type="journal article" date="2015" name="Genome Announc.">
        <title>Expanding the biotechnology potential of lactobacilli through comparative genomics of 213 strains and associated genera.</title>
        <authorList>
            <person name="Sun Z."/>
            <person name="Harris H.M."/>
            <person name="McCann A."/>
            <person name="Guo C."/>
            <person name="Argimon S."/>
            <person name="Zhang W."/>
            <person name="Yang X."/>
            <person name="Jeffery I.B."/>
            <person name="Cooney J.C."/>
            <person name="Kagawa T.F."/>
            <person name="Liu W."/>
            <person name="Song Y."/>
            <person name="Salvetti E."/>
            <person name="Wrobel A."/>
            <person name="Rasinkangas P."/>
            <person name="Parkhill J."/>
            <person name="Rea M.C."/>
            <person name="O'Sullivan O."/>
            <person name="Ritari J."/>
            <person name="Douillard F.P."/>
            <person name="Paul Ross R."/>
            <person name="Yang R."/>
            <person name="Briner A.E."/>
            <person name="Felis G.E."/>
            <person name="de Vos W.M."/>
            <person name="Barrangou R."/>
            <person name="Klaenhammer T.R."/>
            <person name="Caufield P.W."/>
            <person name="Cui Y."/>
            <person name="Zhang H."/>
            <person name="O'Toole P.W."/>
        </authorList>
    </citation>
    <scope>NUCLEOTIDE SEQUENCE [LARGE SCALE GENOMIC DNA]</scope>
    <source>
        <strain evidence="1 2">DSM 16043</strain>
    </source>
</reference>
<gene>
    <name evidence="1" type="ORF">FC46_GL000471</name>
</gene>
<name>A0A0R1U9G8_9LACO</name>
<dbReference type="PATRIC" id="fig|1423763.3.peg.475"/>